<reference evidence="3" key="1">
    <citation type="journal article" date="2003" name="Nat. Genet.">
        <title>Comparative analysis of the genome sequences of Bordetella pertussis, Bordetella parapertussis and Bordetella bronchiseptica.</title>
        <authorList>
            <person name="Parkhill J."/>
            <person name="Sebaihia M."/>
            <person name="Preston A."/>
            <person name="Murphy L.D."/>
            <person name="Thomson N."/>
            <person name="Harris D.E."/>
            <person name="Holden M.T.G."/>
            <person name="Churcher C.M."/>
            <person name="Bentley S.D."/>
            <person name="Mungall K.L."/>
            <person name="Cerdeno-Tarraga A.M."/>
            <person name="Temple L."/>
            <person name="James K."/>
            <person name="Harris B."/>
            <person name="Quail M.A."/>
            <person name="Achtman M."/>
            <person name="Atkin R."/>
            <person name="Baker S."/>
            <person name="Basham D."/>
            <person name="Bason N."/>
            <person name="Cherevach I."/>
            <person name="Chillingworth T."/>
            <person name="Collins M."/>
            <person name="Cronin A."/>
            <person name="Davis P."/>
            <person name="Doggett J."/>
            <person name="Feltwell T."/>
            <person name="Goble A."/>
            <person name="Hamlin N."/>
            <person name="Hauser H."/>
            <person name="Holroyd S."/>
            <person name="Jagels K."/>
            <person name="Leather S."/>
            <person name="Moule S."/>
            <person name="Norberczak H."/>
            <person name="O'Neil S."/>
            <person name="Ormond D."/>
            <person name="Price C."/>
            <person name="Rabbinowitsch E."/>
            <person name="Rutter S."/>
            <person name="Sanders M."/>
            <person name="Saunders D."/>
            <person name="Seeger K."/>
            <person name="Sharp S."/>
            <person name="Simmonds M."/>
            <person name="Skelton J."/>
            <person name="Squares R."/>
            <person name="Squares S."/>
            <person name="Stevens K."/>
            <person name="Unwin L."/>
            <person name="Whitehead S."/>
            <person name="Barrell B.G."/>
            <person name="Maskell D.J."/>
        </authorList>
    </citation>
    <scope>NUCLEOTIDE SEQUENCE</scope>
    <source>
        <strain evidence="3">RB50</strain>
    </source>
</reference>
<evidence type="ECO:0000256" key="1">
    <source>
        <dbReference type="SAM" id="MobiDB-lite"/>
    </source>
</evidence>
<dbReference type="Proteomes" id="UP000001027">
    <property type="component" value="Chromosome"/>
</dbReference>
<dbReference type="eggNOG" id="ENOG502ZB8P">
    <property type="taxonomic scope" value="Bacteria"/>
</dbReference>
<evidence type="ECO:0000313" key="3">
    <source>
        <dbReference type="EMBL" id="CAE34006.1"/>
    </source>
</evidence>
<sequence>MANDWIKMRTDLYRDPRICVMADILMNEDGELARYVNQHCQRHMSVTRNVMRNVTVGALVSVWGVMRLRGKAEGTDLVCRAVTTSVLDDIADLPGMGAAMEAVGWVVSTAEGLVFPRFFEDHNVDPDASPKSKSAARQQRYRERQKLESDVTRNVTRNVTRDAKVTPREEKSREEKDNPQSPLPGAEGWRLPDWIPADPWRQFEEMRRKKKKPMTDAARKLAVTKLDALRAAGHDVATMMDQSILHAWDTFYPPKADAALQGALGSDQPWTGAV</sequence>
<name>A0A0H3LR65_BORBR</name>
<accession>A0A0H3LR65</accession>
<organism evidence="3 4">
    <name type="scientific">Bordetella bronchiseptica (strain ATCC BAA-588 / NCTC 13252 / RB50)</name>
    <name type="common">Alcaligenes bronchisepticus</name>
    <dbReference type="NCBI Taxonomy" id="257310"/>
    <lineage>
        <taxon>Bacteria</taxon>
        <taxon>Pseudomonadati</taxon>
        <taxon>Pseudomonadota</taxon>
        <taxon>Betaproteobacteria</taxon>
        <taxon>Burkholderiales</taxon>
        <taxon>Alcaligenaceae</taxon>
        <taxon>Bordetella</taxon>
    </lineage>
</organism>
<feature type="region of interest" description="Disordered" evidence="1">
    <location>
        <begin position="124"/>
        <end position="191"/>
    </location>
</feature>
<gene>
    <name evidence="2" type="ordered locus">BB2207</name>
    <name evidence="3" type="ordered locus">BB3512</name>
</gene>
<feature type="compositionally biased region" description="Basic and acidic residues" evidence="1">
    <location>
        <begin position="159"/>
        <end position="178"/>
    </location>
</feature>
<proteinExistence type="predicted"/>
<dbReference type="EMBL" id="BX640443">
    <property type="protein sequence ID" value="CAE32704.1"/>
    <property type="molecule type" value="Genomic_DNA"/>
</dbReference>
<dbReference type="RefSeq" id="WP_004566303.1">
    <property type="nucleotide sequence ID" value="NC_002927.3"/>
</dbReference>
<dbReference type="AlphaFoldDB" id="A0A0H3LR65"/>
<feature type="compositionally biased region" description="Basic and acidic residues" evidence="1">
    <location>
        <begin position="140"/>
        <end position="151"/>
    </location>
</feature>
<reference evidence="4" key="2">
    <citation type="journal article" date="2003" name="Nat. Genet.">
        <title>Comparative analysis of the genome sequences of Bordetella pertussis, Bordetella parapertussis and Bordetella bronchiseptica.</title>
        <authorList>
            <person name="Parkhill J."/>
            <person name="Sebaihia M."/>
            <person name="Preston A."/>
            <person name="Murphy L.D."/>
            <person name="Thomson N.R."/>
            <person name="Harris D.E."/>
            <person name="Holden M.T.G."/>
            <person name="Churcher C.M."/>
            <person name="Bentley S.D."/>
            <person name="Mungall K.L."/>
            <person name="Cerdeno-Tarraga A.-M."/>
            <person name="Temple L."/>
            <person name="James K.D."/>
            <person name="Harris B."/>
            <person name="Quail M.A."/>
            <person name="Achtman M."/>
            <person name="Atkin R."/>
            <person name="Baker S."/>
            <person name="Basham D."/>
            <person name="Bason N."/>
            <person name="Cherevach I."/>
            <person name="Chillingworth T."/>
            <person name="Collins M."/>
            <person name="Cronin A."/>
            <person name="Davis P."/>
            <person name="Doggett J."/>
            <person name="Feltwell T."/>
            <person name="Goble A."/>
            <person name="Hamlin N."/>
            <person name="Hauser H."/>
            <person name="Holroyd S."/>
            <person name="Jagels K."/>
            <person name="Leather S."/>
            <person name="Moule S."/>
            <person name="Norberczak H."/>
            <person name="O'Neil S."/>
            <person name="Ormond D."/>
            <person name="Price C."/>
            <person name="Rabbinowitsch E."/>
            <person name="Rutter S."/>
            <person name="Sanders M."/>
            <person name="Saunders D."/>
            <person name="Seeger K."/>
            <person name="Sharp S."/>
            <person name="Simmonds M."/>
            <person name="Skelton J."/>
            <person name="Squares R."/>
            <person name="Squares S."/>
            <person name="Stevens K."/>
            <person name="Unwin L."/>
            <person name="Whitehead S."/>
            <person name="Barrell B.G."/>
            <person name="Maskell D.J."/>
        </authorList>
    </citation>
    <scope>NUCLEOTIDE SEQUENCE [LARGE SCALE GENOMIC DNA]</scope>
    <source>
        <strain evidence="4">ATCC BAA-588 / NCTC 13252 / RB50</strain>
    </source>
</reference>
<dbReference type="KEGG" id="bbr:BB2207"/>
<protein>
    <recommendedName>
        <fullName evidence="5">Phage protein</fullName>
    </recommendedName>
</protein>
<dbReference type="HOGENOM" id="CLU_1014379_0_0_4"/>
<evidence type="ECO:0000313" key="4">
    <source>
        <dbReference type="Proteomes" id="UP000001027"/>
    </source>
</evidence>
<dbReference type="KEGG" id="bbr:BB3512"/>
<evidence type="ECO:0000313" key="2">
    <source>
        <dbReference type="EMBL" id="CAE32704.1"/>
    </source>
</evidence>
<dbReference type="EMBL" id="BX640447">
    <property type="protein sequence ID" value="CAE34006.1"/>
    <property type="molecule type" value="Genomic_DNA"/>
</dbReference>
<evidence type="ECO:0008006" key="5">
    <source>
        <dbReference type="Google" id="ProtNLM"/>
    </source>
</evidence>